<dbReference type="AlphaFoldDB" id="A0A0A0M0U7"/>
<dbReference type="Gramene" id="KGN66752">
    <property type="protein sequence ID" value="KGN66752"/>
    <property type="gene ID" value="Csa_1G676602"/>
</dbReference>
<dbReference type="KEGG" id="csv:101215838"/>
<reference evidence="3 4" key="1">
    <citation type="journal article" date="2009" name="Nat. Genet.">
        <title>The genome of the cucumber, Cucumis sativus L.</title>
        <authorList>
            <person name="Huang S."/>
            <person name="Li R."/>
            <person name="Zhang Z."/>
            <person name="Li L."/>
            <person name="Gu X."/>
            <person name="Fan W."/>
            <person name="Lucas W.J."/>
            <person name="Wang X."/>
            <person name="Xie B."/>
            <person name="Ni P."/>
            <person name="Ren Y."/>
            <person name="Zhu H."/>
            <person name="Li J."/>
            <person name="Lin K."/>
            <person name="Jin W."/>
            <person name="Fei Z."/>
            <person name="Li G."/>
            <person name="Staub J."/>
            <person name="Kilian A."/>
            <person name="van der Vossen E.A."/>
            <person name="Wu Y."/>
            <person name="Guo J."/>
            <person name="He J."/>
            <person name="Jia Z."/>
            <person name="Ren Y."/>
            <person name="Tian G."/>
            <person name="Lu Y."/>
            <person name="Ruan J."/>
            <person name="Qian W."/>
            <person name="Wang M."/>
            <person name="Huang Q."/>
            <person name="Li B."/>
            <person name="Xuan Z."/>
            <person name="Cao J."/>
            <person name="Asan"/>
            <person name="Wu Z."/>
            <person name="Zhang J."/>
            <person name="Cai Q."/>
            <person name="Bai Y."/>
            <person name="Zhao B."/>
            <person name="Han Y."/>
            <person name="Li Y."/>
            <person name="Li X."/>
            <person name="Wang S."/>
            <person name="Shi Q."/>
            <person name="Liu S."/>
            <person name="Cho W.K."/>
            <person name="Kim J.Y."/>
            <person name="Xu Y."/>
            <person name="Heller-Uszynska K."/>
            <person name="Miao H."/>
            <person name="Cheng Z."/>
            <person name="Zhang S."/>
            <person name="Wu J."/>
            <person name="Yang Y."/>
            <person name="Kang H."/>
            <person name="Li M."/>
            <person name="Liang H."/>
            <person name="Ren X."/>
            <person name="Shi Z."/>
            <person name="Wen M."/>
            <person name="Jian M."/>
            <person name="Yang H."/>
            <person name="Zhang G."/>
            <person name="Yang Z."/>
            <person name="Chen R."/>
            <person name="Liu S."/>
            <person name="Li J."/>
            <person name="Ma L."/>
            <person name="Liu H."/>
            <person name="Zhou Y."/>
            <person name="Zhao J."/>
            <person name="Fang X."/>
            <person name="Li G."/>
            <person name="Fang L."/>
            <person name="Li Y."/>
            <person name="Liu D."/>
            <person name="Zheng H."/>
            <person name="Zhang Y."/>
            <person name="Qin N."/>
            <person name="Li Z."/>
            <person name="Yang G."/>
            <person name="Yang S."/>
            <person name="Bolund L."/>
            <person name="Kristiansen K."/>
            <person name="Zheng H."/>
            <person name="Li S."/>
            <person name="Zhang X."/>
            <person name="Yang H."/>
            <person name="Wang J."/>
            <person name="Sun R."/>
            <person name="Zhang B."/>
            <person name="Jiang S."/>
            <person name="Wang J."/>
            <person name="Du Y."/>
            <person name="Li S."/>
        </authorList>
    </citation>
    <scope>NUCLEOTIDE SEQUENCE [LARGE SCALE GENOMIC DNA]</scope>
    <source>
        <strain evidence="4">cv. 9930</strain>
    </source>
</reference>
<dbReference type="PANTHER" id="PTHR31338:SF20">
    <property type="entry name" value="BET V I_MAJOR LATEX PROTEIN DOMAIN-CONTAINING PROTEIN"/>
    <property type="match status" value="1"/>
</dbReference>
<dbReference type="SUPFAM" id="SSF55961">
    <property type="entry name" value="Bet v1-like"/>
    <property type="match status" value="1"/>
</dbReference>
<reference evidence="3 4" key="4">
    <citation type="journal article" date="2011" name="BMC Genomics">
        <title>RNA-Seq improves annotation of protein-coding genes in the cucumber genome.</title>
        <authorList>
            <person name="Li Z."/>
            <person name="Zhang Z."/>
            <person name="Yan P."/>
            <person name="Huang S."/>
            <person name="Fei Z."/>
            <person name="Lin K."/>
        </authorList>
    </citation>
    <scope>NUCLEOTIDE SEQUENCE [LARGE SCALE GENOMIC DNA]</scope>
    <source>
        <strain evidence="4">cv. 9930</strain>
    </source>
</reference>
<dbReference type="Pfam" id="PF00407">
    <property type="entry name" value="Bet_v_1"/>
    <property type="match status" value="1"/>
</dbReference>
<proteinExistence type="inferred from homology"/>
<accession>A0A0A0M0U7</accession>
<feature type="domain" description="Bet v I/Major latex protein" evidence="2">
    <location>
        <begin position="2"/>
        <end position="151"/>
    </location>
</feature>
<dbReference type="eggNOG" id="ENOG502S36X">
    <property type="taxonomic scope" value="Eukaryota"/>
</dbReference>
<reference evidence="3 4" key="3">
    <citation type="journal article" date="2010" name="BMC Genomics">
        <title>Transcriptome sequencing and comparative analysis of cucumber flowers with different sex types.</title>
        <authorList>
            <person name="Guo S."/>
            <person name="Zheng Y."/>
            <person name="Joung J.G."/>
            <person name="Liu S."/>
            <person name="Zhang Z."/>
            <person name="Crasta O.R."/>
            <person name="Sobral B.W."/>
            <person name="Xu Y."/>
            <person name="Huang S."/>
            <person name="Fei Z."/>
        </authorList>
    </citation>
    <scope>NUCLEOTIDE SEQUENCE [LARGE SCALE GENOMIC DNA]</scope>
    <source>
        <strain evidence="4">cv. 9930</strain>
    </source>
</reference>
<dbReference type="OrthoDB" id="1072116at2759"/>
<dbReference type="InterPro" id="IPR052006">
    <property type="entry name" value="MLP-like"/>
</dbReference>
<keyword evidence="4" id="KW-1185">Reference proteome</keyword>
<comment type="similarity">
    <text evidence="1">Belongs to the MLP family.</text>
</comment>
<evidence type="ECO:0000256" key="1">
    <source>
        <dbReference type="ARBA" id="ARBA00038242"/>
    </source>
</evidence>
<dbReference type="STRING" id="3659.A0A0A0M0U7"/>
<dbReference type="Proteomes" id="UP000029981">
    <property type="component" value="Chromosome 1"/>
</dbReference>
<reference evidence="3 4" key="2">
    <citation type="journal article" date="2009" name="PLoS ONE">
        <title>An integrated genetic and cytogenetic map of the cucumber genome.</title>
        <authorList>
            <person name="Ren Y."/>
            <person name="Zhang Z."/>
            <person name="Liu J."/>
            <person name="Staub J.E."/>
            <person name="Han Y."/>
            <person name="Cheng Z."/>
            <person name="Li X."/>
            <person name="Lu J."/>
            <person name="Miao H."/>
            <person name="Kang H."/>
            <person name="Xie B."/>
            <person name="Gu X."/>
            <person name="Wang X."/>
            <person name="Du Y."/>
            <person name="Jin W."/>
            <person name="Huang S."/>
        </authorList>
    </citation>
    <scope>NUCLEOTIDE SEQUENCE [LARGE SCALE GENOMIC DNA]</scope>
    <source>
        <strain evidence="4">cv. 9930</strain>
    </source>
</reference>
<evidence type="ECO:0000313" key="4">
    <source>
        <dbReference type="Proteomes" id="UP000029981"/>
    </source>
</evidence>
<dbReference type="GO" id="GO:0006952">
    <property type="term" value="P:defense response"/>
    <property type="evidence" value="ECO:0007669"/>
    <property type="project" value="InterPro"/>
</dbReference>
<evidence type="ECO:0000259" key="2">
    <source>
        <dbReference type="SMART" id="SM01037"/>
    </source>
</evidence>
<dbReference type="EMBL" id="CM002922">
    <property type="protein sequence ID" value="KGN66752.1"/>
    <property type="molecule type" value="Genomic_DNA"/>
</dbReference>
<evidence type="ECO:0000313" key="3">
    <source>
        <dbReference type="EMBL" id="KGN66752.1"/>
    </source>
</evidence>
<dbReference type="InterPro" id="IPR023393">
    <property type="entry name" value="START-like_dom_sf"/>
</dbReference>
<dbReference type="CDD" id="cd07816">
    <property type="entry name" value="Bet_v1-like"/>
    <property type="match status" value="1"/>
</dbReference>
<sequence>MSLVGKLVIEFEINASPQKFYEFFKNQIYEIPKVSPNNIQSIEVVGGDWNSHGHGSIRIWNYTTDGKAEVFKEQVEYDDEKLATTLTGLEGNVFKYYKTMKGAFQFVPKGPENSLAVLILEFEKLNDDSPYPYKYLDLMIKILKDVASHVK</sequence>
<name>A0A0A0M0U7_CUCSA</name>
<dbReference type="OMA" id="GHGSIRI"/>
<protein>
    <recommendedName>
        <fullName evidence="2">Bet v I/Major latex protein domain-containing protein</fullName>
    </recommendedName>
</protein>
<dbReference type="SMART" id="SM01037">
    <property type="entry name" value="Bet_v_1"/>
    <property type="match status" value="1"/>
</dbReference>
<dbReference type="SMR" id="A0A0A0M0U7"/>
<dbReference type="PANTHER" id="PTHR31338">
    <property type="entry name" value="POLYKETIDE CYCLASE/DEHYDRASE AND LIPID TRANSPORT SUPERFAMILY PROTEIN"/>
    <property type="match status" value="1"/>
</dbReference>
<gene>
    <name evidence="3" type="ORF">Csa_1G676602</name>
</gene>
<dbReference type="InterPro" id="IPR000916">
    <property type="entry name" value="Bet_v_I/MLP"/>
</dbReference>
<dbReference type="Gene3D" id="3.30.530.20">
    <property type="match status" value="1"/>
</dbReference>
<organism evidence="3 4">
    <name type="scientific">Cucumis sativus</name>
    <name type="common">Cucumber</name>
    <dbReference type="NCBI Taxonomy" id="3659"/>
    <lineage>
        <taxon>Eukaryota</taxon>
        <taxon>Viridiplantae</taxon>
        <taxon>Streptophyta</taxon>
        <taxon>Embryophyta</taxon>
        <taxon>Tracheophyta</taxon>
        <taxon>Spermatophyta</taxon>
        <taxon>Magnoliopsida</taxon>
        <taxon>eudicotyledons</taxon>
        <taxon>Gunneridae</taxon>
        <taxon>Pentapetalae</taxon>
        <taxon>rosids</taxon>
        <taxon>fabids</taxon>
        <taxon>Cucurbitales</taxon>
        <taxon>Cucurbitaceae</taxon>
        <taxon>Benincaseae</taxon>
        <taxon>Cucumis</taxon>
    </lineage>
</organism>